<dbReference type="InterPro" id="IPR006311">
    <property type="entry name" value="TAT_signal"/>
</dbReference>
<reference evidence="2" key="1">
    <citation type="journal article" date="2019" name="Int. J. Syst. Evol. Microbiol.">
        <title>The Global Catalogue of Microorganisms (GCM) 10K type strain sequencing project: providing services to taxonomists for standard genome sequencing and annotation.</title>
        <authorList>
            <consortium name="The Broad Institute Genomics Platform"/>
            <consortium name="The Broad Institute Genome Sequencing Center for Infectious Disease"/>
            <person name="Wu L."/>
            <person name="Ma J."/>
        </authorList>
    </citation>
    <scope>NUCLEOTIDE SEQUENCE [LARGE SCALE GENOMIC DNA]</scope>
    <source>
        <strain evidence="2">CGMCC 4.1469</strain>
    </source>
</reference>
<organism evidence="1 2">
    <name type="scientific">Prosthecobacter fluviatilis</name>
    <dbReference type="NCBI Taxonomy" id="445931"/>
    <lineage>
        <taxon>Bacteria</taxon>
        <taxon>Pseudomonadati</taxon>
        <taxon>Verrucomicrobiota</taxon>
        <taxon>Verrucomicrobiia</taxon>
        <taxon>Verrucomicrobiales</taxon>
        <taxon>Verrucomicrobiaceae</taxon>
        <taxon>Prosthecobacter</taxon>
    </lineage>
</organism>
<evidence type="ECO:0000313" key="1">
    <source>
        <dbReference type="EMBL" id="MFC5456189.1"/>
    </source>
</evidence>
<accession>A0ABW0KS13</accession>
<proteinExistence type="predicted"/>
<dbReference type="InterPro" id="IPR011447">
    <property type="entry name" value="DUF1552"/>
</dbReference>
<comment type="caution">
    <text evidence="1">The sequence shown here is derived from an EMBL/GenBank/DDBJ whole genome shotgun (WGS) entry which is preliminary data.</text>
</comment>
<name>A0ABW0KS13_9BACT</name>
<dbReference type="EMBL" id="JBHSMQ010000005">
    <property type="protein sequence ID" value="MFC5456189.1"/>
    <property type="molecule type" value="Genomic_DNA"/>
</dbReference>
<sequence length="439" mass="48570">MNLSRRKFLRGSGIALGLPWFESINSFGADAVKNNTAPRRLAVCFTGNGVNPHHWGATQGAGGMEFMKTLTPLEPIKKHISVFKGLWNPTTVEGEGGHYPKMNVLCGLKVKKTTTDVEVGTTMDQLVAAQTGKFTPVPCVVLGTERPSYSTDSGFTSIYSAYISWSTPTTPAPKEIFPQQAFDQLFDDGSKRKRDKSILDLVMEDAGALKPKLSQRDKQKLDEYLTSVREIEQRVELAEKISQAETRGAGWQPTVKVPTLARPGSGIPTSSEDHLRLMFDIMLLAFQMDRTRVATFMMNNDLSNMRFPSLEGISGGIHELSHHANDEHRLDMYQRVNQHQVKLWGEFLTKMQATNEGERSLLENSMVMLTSSLFDGNAHDSRQLPVVLAGNGGGSIQAGRFHDLSADPNRKMCRLHIALMDRMGLHVGHFGDAENALAI</sequence>
<protein>
    <submittedName>
        <fullName evidence="1">DUF1552 domain-containing protein</fullName>
    </submittedName>
</protein>
<dbReference type="Proteomes" id="UP001596052">
    <property type="component" value="Unassembled WGS sequence"/>
</dbReference>
<keyword evidence="2" id="KW-1185">Reference proteome</keyword>
<dbReference type="PROSITE" id="PS51318">
    <property type="entry name" value="TAT"/>
    <property type="match status" value="1"/>
</dbReference>
<gene>
    <name evidence="1" type="ORF">ACFQDI_15100</name>
</gene>
<evidence type="ECO:0000313" key="2">
    <source>
        <dbReference type="Proteomes" id="UP001596052"/>
    </source>
</evidence>
<dbReference type="RefSeq" id="WP_377168188.1">
    <property type="nucleotide sequence ID" value="NZ_JBHSMQ010000005.1"/>
</dbReference>
<dbReference type="Pfam" id="PF07586">
    <property type="entry name" value="HXXSHH"/>
    <property type="match status" value="1"/>
</dbReference>